<comment type="similarity">
    <text evidence="1">Belongs to the FemABX family.</text>
</comment>
<dbReference type="RefSeq" id="WP_209467968.1">
    <property type="nucleotide sequence ID" value="NZ_JAGGLG010000037.1"/>
</dbReference>
<evidence type="ECO:0000256" key="2">
    <source>
        <dbReference type="ARBA" id="ARBA00022679"/>
    </source>
</evidence>
<dbReference type="SUPFAM" id="SSF55729">
    <property type="entry name" value="Acyl-CoA N-acyltransferases (Nat)"/>
    <property type="match status" value="1"/>
</dbReference>
<evidence type="ECO:0000256" key="5">
    <source>
        <dbReference type="ARBA" id="ARBA00023315"/>
    </source>
</evidence>
<evidence type="ECO:0000256" key="1">
    <source>
        <dbReference type="ARBA" id="ARBA00009943"/>
    </source>
</evidence>
<dbReference type="Gene3D" id="3.40.630.30">
    <property type="match status" value="1"/>
</dbReference>
<dbReference type="PANTHER" id="PTHR36174">
    <property type="entry name" value="LIPID II:GLYCINE GLYCYLTRANSFERASE"/>
    <property type="match status" value="1"/>
</dbReference>
<accession>A0ABS4JWG0</accession>
<keyword evidence="2" id="KW-0808">Transferase</keyword>
<keyword evidence="6" id="KW-0961">Cell wall biogenesis/degradation</keyword>
<keyword evidence="4" id="KW-0573">Peptidoglycan synthesis</keyword>
<evidence type="ECO:0000256" key="4">
    <source>
        <dbReference type="ARBA" id="ARBA00022984"/>
    </source>
</evidence>
<evidence type="ECO:0000256" key="6">
    <source>
        <dbReference type="ARBA" id="ARBA00023316"/>
    </source>
</evidence>
<comment type="caution">
    <text evidence="8">The sequence shown here is derived from an EMBL/GenBank/DDBJ whole genome shotgun (WGS) entry which is preliminary data.</text>
</comment>
<dbReference type="Pfam" id="PF13480">
    <property type="entry name" value="Acetyltransf_6"/>
    <property type="match status" value="1"/>
</dbReference>
<keyword evidence="5" id="KW-0012">Acyltransferase</keyword>
<dbReference type="InterPro" id="IPR003447">
    <property type="entry name" value="FEMABX"/>
</dbReference>
<protein>
    <recommendedName>
        <fullName evidence="7">BioF2-like acetyltransferase domain-containing protein</fullName>
    </recommendedName>
</protein>
<keyword evidence="9" id="KW-1185">Reference proteome</keyword>
<reference evidence="8 9" key="1">
    <citation type="submission" date="2021-03" db="EMBL/GenBank/DDBJ databases">
        <title>Genomic Encyclopedia of Type Strains, Phase IV (KMG-IV): sequencing the most valuable type-strain genomes for metagenomic binning, comparative biology and taxonomic classification.</title>
        <authorList>
            <person name="Goeker M."/>
        </authorList>
    </citation>
    <scope>NUCLEOTIDE SEQUENCE [LARGE SCALE GENOMIC DNA]</scope>
    <source>
        <strain evidence="8 9">DSM 27138</strain>
    </source>
</reference>
<keyword evidence="3" id="KW-0133">Cell shape</keyword>
<dbReference type="PROSITE" id="PS51191">
    <property type="entry name" value="FEMABX"/>
    <property type="match status" value="1"/>
</dbReference>
<gene>
    <name evidence="8" type="ORF">J2Z79_003307</name>
</gene>
<organism evidence="8 9">
    <name type="scientific">Symbiobacterium terraclitae</name>
    <dbReference type="NCBI Taxonomy" id="557451"/>
    <lineage>
        <taxon>Bacteria</taxon>
        <taxon>Bacillati</taxon>
        <taxon>Bacillota</taxon>
        <taxon>Clostridia</taxon>
        <taxon>Eubacteriales</taxon>
        <taxon>Symbiobacteriaceae</taxon>
        <taxon>Symbiobacterium</taxon>
    </lineage>
</organism>
<feature type="domain" description="BioF2-like acetyltransferase" evidence="7">
    <location>
        <begin position="158"/>
        <end position="289"/>
    </location>
</feature>
<dbReference type="Proteomes" id="UP001519289">
    <property type="component" value="Unassembled WGS sequence"/>
</dbReference>
<dbReference type="InterPro" id="IPR016181">
    <property type="entry name" value="Acyl_CoA_acyltransferase"/>
</dbReference>
<dbReference type="EMBL" id="JAGGLG010000037">
    <property type="protein sequence ID" value="MBP2019865.1"/>
    <property type="molecule type" value="Genomic_DNA"/>
</dbReference>
<sequence>MSTSRPVEWLGLDEAERWDRIVQAIPGWDVYWLSGYARVWEANGDGQPVLAALERGDARAAAVYLVRPIPGEPGLWDIATPYGYGGPLFTPGAAGLACELLDQVGRCAAAHGGVSEFIRFHPLAANHAGLNAPGLSVAQVSETVYLDLQRQPHFAHDFRPEVRNRIRRAARAGVAVRLTPGPEDVDVFLPLYTETMTRVGARPYYFFPAETFRLLCTGLSRHLLLAEAVHAGRTIAAALFLYNDRFLHYHLGGSATDALHLAPNNLLFAEAAEWGRRRGIRFLHLGGGVRPGDSLMRFKSGFSPLRAPFFVGRRILDPDRYAALAAARAEQVRPTRPAPDFFPAYRAPAVPVPAESAAVR</sequence>
<name>A0ABS4JWG0_9FIRM</name>
<dbReference type="InterPro" id="IPR038740">
    <property type="entry name" value="BioF2-like_GNAT_dom"/>
</dbReference>
<evidence type="ECO:0000313" key="8">
    <source>
        <dbReference type="EMBL" id="MBP2019865.1"/>
    </source>
</evidence>
<evidence type="ECO:0000313" key="9">
    <source>
        <dbReference type="Proteomes" id="UP001519289"/>
    </source>
</evidence>
<dbReference type="PANTHER" id="PTHR36174:SF1">
    <property type="entry name" value="LIPID II:GLYCINE GLYCYLTRANSFERASE"/>
    <property type="match status" value="1"/>
</dbReference>
<evidence type="ECO:0000259" key="7">
    <source>
        <dbReference type="Pfam" id="PF13480"/>
    </source>
</evidence>
<dbReference type="InterPro" id="IPR050644">
    <property type="entry name" value="PG_Glycine_Bridge_Synth"/>
</dbReference>
<evidence type="ECO:0000256" key="3">
    <source>
        <dbReference type="ARBA" id="ARBA00022960"/>
    </source>
</evidence>
<proteinExistence type="inferred from homology"/>